<sequence length="382" mass="42198">MKNFTFYNPTRVEFGKDKENLIGSYMAPYGVKKALLVYGSDRIKASGLFDRVVKSLGENGIDFVTLGGVKSNPVISKAREGVRIAKENGVDAILAVGGGSVLDTAKVIAAGAVYDGDVWDLCSYKKYPDAALKIFDILTLSATGSEMNASAVITNEETTEKFGFSSPAAFPTVSVINPELQETVTNKYLAYSGVDILSHCMDLYFTASYIPEMTANHIENIIKTVIRTTETLLKNPGDYEARGEFAWAAAQALNRTTFTGVEGNRYDSHLIEHSLSALYDVPHGAGLAVVYPAWMEWHHPMNPTRYERFARHIFGLQTAEEGIEALTNWFVSIGAPVKLEQIHITKDKIEEIASHIYRTIEMAQMQSLYPKETIVALLNQMK</sequence>
<protein>
    <submittedName>
        <fullName evidence="4">Iron-containing alcohol dehydrogenase</fullName>
    </submittedName>
</protein>
<dbReference type="SUPFAM" id="SSF56796">
    <property type="entry name" value="Dehydroquinate synthase-like"/>
    <property type="match status" value="1"/>
</dbReference>
<dbReference type="InterPro" id="IPR056798">
    <property type="entry name" value="ADH_Fe_C"/>
</dbReference>
<dbReference type="PANTHER" id="PTHR43633">
    <property type="entry name" value="ALCOHOL DEHYDROGENASE YQHD"/>
    <property type="match status" value="1"/>
</dbReference>
<evidence type="ECO:0000313" key="4">
    <source>
        <dbReference type="EMBL" id="MCY9576884.1"/>
    </source>
</evidence>
<dbReference type="EMBL" id="JAMDMH010000031">
    <property type="protein sequence ID" value="MCY9576884.1"/>
    <property type="molecule type" value="Genomic_DNA"/>
</dbReference>
<accession>A0ABT4F4A9</accession>
<dbReference type="CDD" id="cd08187">
    <property type="entry name" value="BDH"/>
    <property type="match status" value="1"/>
</dbReference>
<feature type="domain" description="Alcohol dehydrogenase iron-type/glycerol dehydrogenase GldA" evidence="2">
    <location>
        <begin position="9"/>
        <end position="178"/>
    </location>
</feature>
<dbReference type="InterPro" id="IPR001670">
    <property type="entry name" value="ADH_Fe/GldA"/>
</dbReference>
<keyword evidence="1" id="KW-0560">Oxidoreductase</keyword>
<feature type="domain" description="Fe-containing alcohol dehydrogenase-like C-terminal" evidence="3">
    <location>
        <begin position="190"/>
        <end position="380"/>
    </location>
</feature>
<dbReference type="Gene3D" id="1.20.1090.10">
    <property type="entry name" value="Dehydroquinate synthase-like - alpha domain"/>
    <property type="match status" value="1"/>
</dbReference>
<organism evidence="4 5">
    <name type="scientific">Bacillus xiamenensis</name>
    <dbReference type="NCBI Taxonomy" id="1178537"/>
    <lineage>
        <taxon>Bacteria</taxon>
        <taxon>Bacillati</taxon>
        <taxon>Bacillota</taxon>
        <taxon>Bacilli</taxon>
        <taxon>Bacillales</taxon>
        <taxon>Bacillaceae</taxon>
        <taxon>Bacillus</taxon>
    </lineage>
</organism>
<comment type="caution">
    <text evidence="4">The sequence shown here is derived from an EMBL/GenBank/DDBJ whole genome shotgun (WGS) entry which is preliminary data.</text>
</comment>
<evidence type="ECO:0000259" key="2">
    <source>
        <dbReference type="Pfam" id="PF00465"/>
    </source>
</evidence>
<reference evidence="4 5" key="1">
    <citation type="submission" date="2022-05" db="EMBL/GenBank/DDBJ databases">
        <title>Genome Sequencing of Bee-Associated Microbes.</title>
        <authorList>
            <person name="Dunlap C."/>
        </authorList>
    </citation>
    <scope>NUCLEOTIDE SEQUENCE [LARGE SCALE GENOMIC DNA]</scope>
    <source>
        <strain evidence="4 5">CBP-1093</strain>
    </source>
</reference>
<dbReference type="Pfam" id="PF25137">
    <property type="entry name" value="ADH_Fe_C"/>
    <property type="match status" value="1"/>
</dbReference>
<dbReference type="PANTHER" id="PTHR43633:SF1">
    <property type="entry name" value="ALCOHOL DEHYDROGENASE YQHD"/>
    <property type="match status" value="1"/>
</dbReference>
<dbReference type="Gene3D" id="3.40.50.1970">
    <property type="match status" value="1"/>
</dbReference>
<evidence type="ECO:0000313" key="5">
    <source>
        <dbReference type="Proteomes" id="UP001527057"/>
    </source>
</evidence>
<dbReference type="Pfam" id="PF00465">
    <property type="entry name" value="Fe-ADH"/>
    <property type="match status" value="1"/>
</dbReference>
<proteinExistence type="predicted"/>
<dbReference type="Proteomes" id="UP001527057">
    <property type="component" value="Unassembled WGS sequence"/>
</dbReference>
<gene>
    <name evidence="4" type="ORF">M5W27_13870</name>
</gene>
<dbReference type="RefSeq" id="WP_197227452.1">
    <property type="nucleotide sequence ID" value="NZ_JAMDMH010000031.1"/>
</dbReference>
<evidence type="ECO:0000259" key="3">
    <source>
        <dbReference type="Pfam" id="PF25137"/>
    </source>
</evidence>
<keyword evidence="5" id="KW-1185">Reference proteome</keyword>
<evidence type="ECO:0000256" key="1">
    <source>
        <dbReference type="ARBA" id="ARBA00023002"/>
    </source>
</evidence>
<dbReference type="InterPro" id="IPR044731">
    <property type="entry name" value="BDH-like"/>
</dbReference>
<name>A0ABT4F4A9_9BACI</name>